<comment type="caution">
    <text evidence="1">The sequence shown here is derived from an EMBL/GenBank/DDBJ whole genome shotgun (WGS) entry which is preliminary data.</text>
</comment>
<dbReference type="GO" id="GO:0004748">
    <property type="term" value="F:ribonucleoside-diphosphate reductase activity, thioredoxin disulfide as acceptor"/>
    <property type="evidence" value="ECO:0007669"/>
    <property type="project" value="TreeGrafter"/>
</dbReference>
<accession>A0AAD9KHT9</accession>
<sequence>MMGRLHVDLFFQDRYLLNSVDVKIRLVQSKNTFALMADLHNPDYKISIDKAVLFGRKAKLNPAVQMGHVKALEKGTAKYPLRRVHCKVFSIPRGAMSHTHENVYLCVLPKRVVLCCVDNDAYNGTFAKNPFHAKHNKLNFLALYVDGQQVPAKPLQPKFRADGTCVRSYLNLFAGMGKMFQDEGNDITRQDFAEGYTLFAFDITPDCCDGPHSNLVHKGNLRVEMHFDEPLKQTVNVVVYGDSSRFWRNTDTSWTRSR</sequence>
<dbReference type="EMBL" id="JAODUO010001053">
    <property type="protein sequence ID" value="KAK2171552.1"/>
    <property type="molecule type" value="Genomic_DNA"/>
</dbReference>
<reference evidence="1" key="1">
    <citation type="journal article" date="2023" name="Mol. Biol. Evol.">
        <title>Third-Generation Sequencing Reveals the Adaptive Role of the Epigenome in Three Deep-Sea Polychaetes.</title>
        <authorList>
            <person name="Perez M."/>
            <person name="Aroh O."/>
            <person name="Sun Y."/>
            <person name="Lan Y."/>
            <person name="Juniper S.K."/>
            <person name="Young C.R."/>
            <person name="Angers B."/>
            <person name="Qian P.Y."/>
        </authorList>
    </citation>
    <scope>NUCLEOTIDE SEQUENCE</scope>
    <source>
        <strain evidence="1">R07B-5</strain>
    </source>
</reference>
<gene>
    <name evidence="1" type="ORF">NP493_1054g00036</name>
</gene>
<evidence type="ECO:0000313" key="2">
    <source>
        <dbReference type="Proteomes" id="UP001209878"/>
    </source>
</evidence>
<name>A0AAD9KHT9_RIDPI</name>
<dbReference type="AlphaFoldDB" id="A0AAD9KHT9"/>
<protein>
    <submittedName>
        <fullName evidence="1">Uncharacterized protein</fullName>
    </submittedName>
</protein>
<dbReference type="InterPro" id="IPR000358">
    <property type="entry name" value="RNR_small_fam"/>
</dbReference>
<organism evidence="1 2">
    <name type="scientific">Ridgeia piscesae</name>
    <name type="common">Tubeworm</name>
    <dbReference type="NCBI Taxonomy" id="27915"/>
    <lineage>
        <taxon>Eukaryota</taxon>
        <taxon>Metazoa</taxon>
        <taxon>Spiralia</taxon>
        <taxon>Lophotrochozoa</taxon>
        <taxon>Annelida</taxon>
        <taxon>Polychaeta</taxon>
        <taxon>Sedentaria</taxon>
        <taxon>Canalipalpata</taxon>
        <taxon>Sabellida</taxon>
        <taxon>Siboglinidae</taxon>
        <taxon>Ridgeia</taxon>
    </lineage>
</organism>
<dbReference type="Proteomes" id="UP001209878">
    <property type="component" value="Unassembled WGS sequence"/>
</dbReference>
<dbReference type="GO" id="GO:0005829">
    <property type="term" value="C:cytosol"/>
    <property type="evidence" value="ECO:0007669"/>
    <property type="project" value="TreeGrafter"/>
</dbReference>
<dbReference type="GO" id="GO:0009263">
    <property type="term" value="P:deoxyribonucleotide biosynthetic process"/>
    <property type="evidence" value="ECO:0007669"/>
    <property type="project" value="InterPro"/>
</dbReference>
<dbReference type="PANTHER" id="PTHR23409">
    <property type="entry name" value="RIBONUCLEOSIDE-DIPHOSPHATE REDUCTASE SMALL CHAIN"/>
    <property type="match status" value="1"/>
</dbReference>
<evidence type="ECO:0000313" key="1">
    <source>
        <dbReference type="EMBL" id="KAK2171552.1"/>
    </source>
</evidence>
<keyword evidence="2" id="KW-1185">Reference proteome</keyword>
<proteinExistence type="predicted"/>
<dbReference type="PANTHER" id="PTHR23409:SF21">
    <property type="entry name" value="CAPSID PROTEIN"/>
    <property type="match status" value="1"/>
</dbReference>